<evidence type="ECO:0000313" key="5">
    <source>
        <dbReference type="Proteomes" id="UP000220836"/>
    </source>
</evidence>
<evidence type="ECO:0000259" key="3">
    <source>
        <dbReference type="PROSITE" id="PS50977"/>
    </source>
</evidence>
<dbReference type="PANTHER" id="PTHR30055:SF229">
    <property type="entry name" value="HTH-TYPE TRANSCRIPTIONAL REPRESSOR RV1474C"/>
    <property type="match status" value="1"/>
</dbReference>
<dbReference type="Proteomes" id="UP000220836">
    <property type="component" value="Unassembled WGS sequence"/>
</dbReference>
<dbReference type="Gene3D" id="1.10.10.60">
    <property type="entry name" value="Homeodomain-like"/>
    <property type="match status" value="1"/>
</dbReference>
<evidence type="ECO:0000256" key="2">
    <source>
        <dbReference type="PROSITE-ProRule" id="PRU00335"/>
    </source>
</evidence>
<dbReference type="PRINTS" id="PR00455">
    <property type="entry name" value="HTHTETR"/>
</dbReference>
<accession>A0A238JVR6</accession>
<dbReference type="SUPFAM" id="SSF46689">
    <property type="entry name" value="Homeodomain-like"/>
    <property type="match status" value="1"/>
</dbReference>
<keyword evidence="5" id="KW-1185">Reference proteome</keyword>
<dbReference type="InterPro" id="IPR009057">
    <property type="entry name" value="Homeodomain-like_sf"/>
</dbReference>
<reference evidence="4 5" key="1">
    <citation type="submission" date="2017-05" db="EMBL/GenBank/DDBJ databases">
        <authorList>
            <person name="Song R."/>
            <person name="Chenine A.L."/>
            <person name="Ruprecht R.M."/>
        </authorList>
    </citation>
    <scope>NUCLEOTIDE SEQUENCE [LARGE SCALE GENOMIC DNA]</scope>
    <source>
        <strain evidence="4 5">CECT 8663</strain>
    </source>
</reference>
<dbReference type="GO" id="GO:0003700">
    <property type="term" value="F:DNA-binding transcription factor activity"/>
    <property type="evidence" value="ECO:0007669"/>
    <property type="project" value="TreeGrafter"/>
</dbReference>
<dbReference type="InterPro" id="IPR050109">
    <property type="entry name" value="HTH-type_TetR-like_transc_reg"/>
</dbReference>
<dbReference type="SUPFAM" id="SSF48498">
    <property type="entry name" value="Tetracyclin repressor-like, C-terminal domain"/>
    <property type="match status" value="1"/>
</dbReference>
<dbReference type="Gene3D" id="1.10.357.10">
    <property type="entry name" value="Tetracycline Repressor, domain 2"/>
    <property type="match status" value="1"/>
</dbReference>
<dbReference type="PANTHER" id="PTHR30055">
    <property type="entry name" value="HTH-TYPE TRANSCRIPTIONAL REGULATOR RUTR"/>
    <property type="match status" value="1"/>
</dbReference>
<organism evidence="4 5">
    <name type="scientific">Pelagimonas varians</name>
    <dbReference type="NCBI Taxonomy" id="696760"/>
    <lineage>
        <taxon>Bacteria</taxon>
        <taxon>Pseudomonadati</taxon>
        <taxon>Pseudomonadota</taxon>
        <taxon>Alphaproteobacteria</taxon>
        <taxon>Rhodobacterales</taxon>
        <taxon>Roseobacteraceae</taxon>
        <taxon>Pelagimonas</taxon>
    </lineage>
</organism>
<dbReference type="OrthoDB" id="9802802at2"/>
<dbReference type="Pfam" id="PF00440">
    <property type="entry name" value="TetR_N"/>
    <property type="match status" value="1"/>
</dbReference>
<dbReference type="GO" id="GO:0000976">
    <property type="term" value="F:transcription cis-regulatory region binding"/>
    <property type="evidence" value="ECO:0007669"/>
    <property type="project" value="TreeGrafter"/>
</dbReference>
<sequence>MKDDTGKEAAKVQLILTAALQTFAQYGYRKTSMEDLARASGMSRPALYQYFRNKEDLACSLVRGYFTDAAQKVAEALAQTGTPEAVLEAAFRAKLDGMEALLSSAHGEELLELGHSVSADEVVEGVARIEQLFTQWLQAQLAAGTVHFDAEAEEVAQVIMAALDGIKRPPFDRIDRNLVLLAKLFGRGLSR</sequence>
<evidence type="ECO:0000313" key="4">
    <source>
        <dbReference type="EMBL" id="SMX33912.1"/>
    </source>
</evidence>
<gene>
    <name evidence="4" type="primary">kstR2_1</name>
    <name evidence="4" type="ORF">PEV8663_00333</name>
</gene>
<dbReference type="RefSeq" id="WP_097802870.1">
    <property type="nucleotide sequence ID" value="NZ_FXYH01000001.1"/>
</dbReference>
<protein>
    <submittedName>
        <fullName evidence="4">HTH-type transcriptional repressor KstR2</fullName>
    </submittedName>
</protein>
<feature type="domain" description="HTH tetR-type" evidence="3">
    <location>
        <begin position="9"/>
        <end position="69"/>
    </location>
</feature>
<keyword evidence="1 2" id="KW-0238">DNA-binding</keyword>
<dbReference type="InterPro" id="IPR036271">
    <property type="entry name" value="Tet_transcr_reg_TetR-rel_C_sf"/>
</dbReference>
<dbReference type="InterPro" id="IPR001647">
    <property type="entry name" value="HTH_TetR"/>
</dbReference>
<dbReference type="EMBL" id="FXYH01000001">
    <property type="protein sequence ID" value="SMX33912.1"/>
    <property type="molecule type" value="Genomic_DNA"/>
</dbReference>
<dbReference type="AlphaFoldDB" id="A0A238JVR6"/>
<dbReference type="PROSITE" id="PS50977">
    <property type="entry name" value="HTH_TETR_2"/>
    <property type="match status" value="1"/>
</dbReference>
<evidence type="ECO:0000256" key="1">
    <source>
        <dbReference type="ARBA" id="ARBA00023125"/>
    </source>
</evidence>
<feature type="DNA-binding region" description="H-T-H motif" evidence="2">
    <location>
        <begin position="32"/>
        <end position="51"/>
    </location>
</feature>
<proteinExistence type="predicted"/>
<name>A0A238JVR6_9RHOB</name>